<dbReference type="InterPro" id="IPR001853">
    <property type="entry name" value="DSBA-like_thioredoxin_dom"/>
</dbReference>
<gene>
    <name evidence="2" type="ORF">MW290_19155</name>
</gene>
<dbReference type="Pfam" id="PF01323">
    <property type="entry name" value="DSBA"/>
    <property type="match status" value="1"/>
</dbReference>
<dbReference type="Gene3D" id="3.40.30.10">
    <property type="entry name" value="Glutaredoxin"/>
    <property type="match status" value="1"/>
</dbReference>
<evidence type="ECO:0000313" key="3">
    <source>
        <dbReference type="Proteomes" id="UP001056201"/>
    </source>
</evidence>
<dbReference type="PANTHER" id="PTHR13887">
    <property type="entry name" value="GLUTATHIONE S-TRANSFERASE KAPPA"/>
    <property type="match status" value="1"/>
</dbReference>
<evidence type="ECO:0000259" key="1">
    <source>
        <dbReference type="Pfam" id="PF01323"/>
    </source>
</evidence>
<proteinExistence type="predicted"/>
<protein>
    <submittedName>
        <fullName evidence="2">DsbA family protein</fullName>
    </submittedName>
</protein>
<organism evidence="2 3">
    <name type="scientific">Aquincola tertiaricarbonis</name>
    <dbReference type="NCBI Taxonomy" id="391953"/>
    <lineage>
        <taxon>Bacteria</taxon>
        <taxon>Pseudomonadati</taxon>
        <taxon>Pseudomonadota</taxon>
        <taxon>Betaproteobacteria</taxon>
        <taxon>Burkholderiales</taxon>
        <taxon>Sphaerotilaceae</taxon>
        <taxon>Aquincola</taxon>
    </lineage>
</organism>
<evidence type="ECO:0000313" key="2">
    <source>
        <dbReference type="EMBL" id="URI11858.1"/>
    </source>
</evidence>
<dbReference type="PANTHER" id="PTHR13887:SF51">
    <property type="entry name" value="DSBA FAMILY PROTEIN"/>
    <property type="match status" value="1"/>
</dbReference>
<dbReference type="EMBL" id="CP097636">
    <property type="protein sequence ID" value="URI11858.1"/>
    <property type="molecule type" value="Genomic_DNA"/>
</dbReference>
<sequence>MPAMRLDYVYDPLCGWCYGAAPLVAAARKVLPVVLHGGGMMAGAQRQPVTPRLRDYVMPHDRRIAQLTGQPFGHAYTEGLLRDHGAVLDSAPPITAVLAAEQLAGRGADMLARVQVAHYQQGRRIAEAELLQTLAVELGLDGEAFATCFAALSGAPTQAHIEASRHLLAEVGGGGFPTLVLAQDGPDGPARRERVDVGAHLGQPEAFERWLRERVGP</sequence>
<name>A0ABY4SEV2_AQUTE</name>
<dbReference type="SUPFAM" id="SSF52833">
    <property type="entry name" value="Thioredoxin-like"/>
    <property type="match status" value="1"/>
</dbReference>
<keyword evidence="3" id="KW-1185">Reference proteome</keyword>
<feature type="domain" description="DSBA-like thioredoxin" evidence="1">
    <location>
        <begin position="6"/>
        <end position="182"/>
    </location>
</feature>
<reference evidence="2" key="1">
    <citation type="submission" date="2022-05" db="EMBL/GenBank/DDBJ databases">
        <title>An RpoN-dependent PEP-CTERM gene is involved in floc formation of an Aquincola tertiaricarbonis strain.</title>
        <authorList>
            <person name="Qiu D."/>
            <person name="Xia M."/>
        </authorList>
    </citation>
    <scope>NUCLEOTIDE SEQUENCE</scope>
    <source>
        <strain evidence="2">RN12</strain>
    </source>
</reference>
<dbReference type="InterPro" id="IPR036249">
    <property type="entry name" value="Thioredoxin-like_sf"/>
</dbReference>
<dbReference type="CDD" id="cd03025">
    <property type="entry name" value="DsbA_FrnE_like"/>
    <property type="match status" value="1"/>
</dbReference>
<dbReference type="Proteomes" id="UP001056201">
    <property type="component" value="Chromosome 2"/>
</dbReference>
<accession>A0ABY4SEV2</accession>